<dbReference type="AlphaFoldDB" id="A0A9J5W3M0"/>
<dbReference type="OrthoDB" id="1895098at2759"/>
<protein>
    <recommendedName>
        <fullName evidence="3">Zinc finger PMZ-type domain-containing protein</fullName>
    </recommendedName>
</protein>
<evidence type="ECO:0008006" key="3">
    <source>
        <dbReference type="Google" id="ProtNLM"/>
    </source>
</evidence>
<dbReference type="Proteomes" id="UP000824120">
    <property type="component" value="Chromosome 12"/>
</dbReference>
<sequence>MDDLGFFVNFLVYKGGQRYIVYLERKICNYRRFQHDEISCAHTIIVVKSKSITKIHSYCFDYYRPAALANTYEVSMVSMLDKDDWSAPEFVLEEIILPPRYKKMPR</sequence>
<keyword evidence="2" id="KW-1185">Reference proteome</keyword>
<organism evidence="1 2">
    <name type="scientific">Solanum commersonii</name>
    <name type="common">Commerson's wild potato</name>
    <name type="synonym">Commerson's nightshade</name>
    <dbReference type="NCBI Taxonomy" id="4109"/>
    <lineage>
        <taxon>Eukaryota</taxon>
        <taxon>Viridiplantae</taxon>
        <taxon>Streptophyta</taxon>
        <taxon>Embryophyta</taxon>
        <taxon>Tracheophyta</taxon>
        <taxon>Spermatophyta</taxon>
        <taxon>Magnoliopsida</taxon>
        <taxon>eudicotyledons</taxon>
        <taxon>Gunneridae</taxon>
        <taxon>Pentapetalae</taxon>
        <taxon>asterids</taxon>
        <taxon>lamiids</taxon>
        <taxon>Solanales</taxon>
        <taxon>Solanaceae</taxon>
        <taxon>Solanoideae</taxon>
        <taxon>Solaneae</taxon>
        <taxon>Solanum</taxon>
    </lineage>
</organism>
<evidence type="ECO:0000313" key="1">
    <source>
        <dbReference type="EMBL" id="KAG5569726.1"/>
    </source>
</evidence>
<proteinExistence type="predicted"/>
<gene>
    <name evidence="1" type="ORF">H5410_059492</name>
</gene>
<dbReference type="EMBL" id="JACXVP010000012">
    <property type="protein sequence ID" value="KAG5569726.1"/>
    <property type="molecule type" value="Genomic_DNA"/>
</dbReference>
<accession>A0A9J5W3M0</accession>
<reference evidence="1 2" key="1">
    <citation type="submission" date="2020-09" db="EMBL/GenBank/DDBJ databases">
        <title>De no assembly of potato wild relative species, Solanum commersonii.</title>
        <authorList>
            <person name="Cho K."/>
        </authorList>
    </citation>
    <scope>NUCLEOTIDE SEQUENCE [LARGE SCALE GENOMIC DNA]</scope>
    <source>
        <strain evidence="1">LZ3.2</strain>
        <tissue evidence="1">Leaf</tissue>
    </source>
</reference>
<evidence type="ECO:0000313" key="2">
    <source>
        <dbReference type="Proteomes" id="UP000824120"/>
    </source>
</evidence>
<comment type="caution">
    <text evidence="1">The sequence shown here is derived from an EMBL/GenBank/DDBJ whole genome shotgun (WGS) entry which is preliminary data.</text>
</comment>
<name>A0A9J5W3M0_SOLCO</name>